<dbReference type="GO" id="GO:0000981">
    <property type="term" value="F:DNA-binding transcription factor activity, RNA polymerase II-specific"/>
    <property type="evidence" value="ECO:0007669"/>
    <property type="project" value="TreeGrafter"/>
</dbReference>
<keyword evidence="3" id="KW-0677">Repeat</keyword>
<keyword evidence="5" id="KW-0862">Zinc</keyword>
<feature type="domain" description="C2H2-type" evidence="10">
    <location>
        <begin position="155"/>
        <end position="179"/>
    </location>
</feature>
<dbReference type="GO" id="GO:0005634">
    <property type="term" value="C:nucleus"/>
    <property type="evidence" value="ECO:0007669"/>
    <property type="project" value="UniProtKB-SubCell"/>
</dbReference>
<evidence type="ECO:0000256" key="7">
    <source>
        <dbReference type="ARBA" id="ARBA00023242"/>
    </source>
</evidence>
<protein>
    <recommendedName>
        <fullName evidence="10">C2H2-type domain-containing protein</fullName>
    </recommendedName>
</protein>
<keyword evidence="12" id="KW-1185">Reference proteome</keyword>
<keyword evidence="2" id="KW-0479">Metal-binding</keyword>
<evidence type="ECO:0000256" key="4">
    <source>
        <dbReference type="ARBA" id="ARBA00022771"/>
    </source>
</evidence>
<evidence type="ECO:0000256" key="8">
    <source>
        <dbReference type="PROSITE-ProRule" id="PRU00042"/>
    </source>
</evidence>
<reference evidence="11" key="1">
    <citation type="submission" date="2021-03" db="EMBL/GenBank/DDBJ databases">
        <title>Evolutionary innovations through gain and loss of genes in the ectomycorrhizal Boletales.</title>
        <authorList>
            <person name="Wu G."/>
            <person name="Miyauchi S."/>
            <person name="Morin E."/>
            <person name="Yang Z.-L."/>
            <person name="Xu J."/>
            <person name="Martin F.M."/>
        </authorList>
    </citation>
    <scope>NUCLEOTIDE SEQUENCE</scope>
    <source>
        <strain evidence="11">BR01</strain>
    </source>
</reference>
<sequence length="274" mass="29168">MVVGAVCLQKGHVFESLPHLPSEWKSQSSSLTGSVPTPGVSDLYPKRAEEEQAKDKALALGDPPQHVSASAMHTDADDETIIADVALGLRRVPTSFSTVVRHSGLESPTNARVSDQRPTGPELPKIHQCKQCGKMFPRASGLATHMNSHLGAKPYKCIVPNCDRSFAVRSNAKRHLRTHGINPSSDANLTGVGFEEPVDSQVHDAGKQPSRYRWIAQSPSPHVANDWGYQGSSSSATDGSSFQTSASSAVSAALSGATSDDFSDSYPRGHSQKG</sequence>
<dbReference type="PROSITE" id="PS00028">
    <property type="entry name" value="ZINC_FINGER_C2H2_1"/>
    <property type="match status" value="2"/>
</dbReference>
<dbReference type="PROSITE" id="PS50157">
    <property type="entry name" value="ZINC_FINGER_C2H2_2"/>
    <property type="match status" value="2"/>
</dbReference>
<feature type="region of interest" description="Disordered" evidence="9">
    <location>
        <begin position="225"/>
        <end position="274"/>
    </location>
</feature>
<keyword evidence="4 8" id="KW-0863">Zinc-finger</keyword>
<dbReference type="SUPFAM" id="SSF57667">
    <property type="entry name" value="beta-beta-alpha zinc fingers"/>
    <property type="match status" value="1"/>
</dbReference>
<evidence type="ECO:0000256" key="3">
    <source>
        <dbReference type="ARBA" id="ARBA00022737"/>
    </source>
</evidence>
<dbReference type="InterPro" id="IPR036236">
    <property type="entry name" value="Znf_C2H2_sf"/>
</dbReference>
<dbReference type="InterPro" id="IPR013087">
    <property type="entry name" value="Znf_C2H2_type"/>
</dbReference>
<dbReference type="OrthoDB" id="6077919at2759"/>
<proteinExistence type="predicted"/>
<feature type="compositionally biased region" description="Polar residues" evidence="9">
    <location>
        <begin position="24"/>
        <end position="35"/>
    </location>
</feature>
<name>A0A8I2YTY9_9AGAM</name>
<dbReference type="EMBL" id="JAGFBS010000009">
    <property type="protein sequence ID" value="KAG6377327.1"/>
    <property type="molecule type" value="Genomic_DNA"/>
</dbReference>
<dbReference type="SMART" id="SM00355">
    <property type="entry name" value="ZnF_C2H2"/>
    <property type="match status" value="2"/>
</dbReference>
<comment type="caution">
    <text evidence="11">The sequence shown here is derived from an EMBL/GenBank/DDBJ whole genome shotgun (WGS) entry which is preliminary data.</text>
</comment>
<dbReference type="PANTHER" id="PTHR23235:SF120">
    <property type="entry name" value="KRUPPEL-LIKE FACTOR 15"/>
    <property type="match status" value="1"/>
</dbReference>
<organism evidence="11 12">
    <name type="scientific">Boletus reticuloceps</name>
    <dbReference type="NCBI Taxonomy" id="495285"/>
    <lineage>
        <taxon>Eukaryota</taxon>
        <taxon>Fungi</taxon>
        <taxon>Dikarya</taxon>
        <taxon>Basidiomycota</taxon>
        <taxon>Agaricomycotina</taxon>
        <taxon>Agaricomycetes</taxon>
        <taxon>Agaricomycetidae</taxon>
        <taxon>Boletales</taxon>
        <taxon>Boletineae</taxon>
        <taxon>Boletaceae</taxon>
        <taxon>Boletoideae</taxon>
        <taxon>Boletus</taxon>
    </lineage>
</organism>
<accession>A0A8I2YTY9</accession>
<evidence type="ECO:0000256" key="1">
    <source>
        <dbReference type="ARBA" id="ARBA00004123"/>
    </source>
</evidence>
<evidence type="ECO:0000256" key="6">
    <source>
        <dbReference type="ARBA" id="ARBA00023125"/>
    </source>
</evidence>
<feature type="region of interest" description="Disordered" evidence="9">
    <location>
        <begin position="101"/>
        <end position="125"/>
    </location>
</feature>
<gene>
    <name evidence="11" type="ORF">JVT61DRAFT_15117</name>
</gene>
<evidence type="ECO:0000259" key="10">
    <source>
        <dbReference type="PROSITE" id="PS50157"/>
    </source>
</evidence>
<dbReference type="Pfam" id="PF00096">
    <property type="entry name" value="zf-C2H2"/>
    <property type="match status" value="2"/>
</dbReference>
<evidence type="ECO:0000313" key="12">
    <source>
        <dbReference type="Proteomes" id="UP000683000"/>
    </source>
</evidence>
<feature type="domain" description="C2H2-type" evidence="10">
    <location>
        <begin position="127"/>
        <end position="154"/>
    </location>
</feature>
<feature type="compositionally biased region" description="Polar residues" evidence="9">
    <location>
        <begin position="101"/>
        <end position="117"/>
    </location>
</feature>
<dbReference type="GO" id="GO:0008270">
    <property type="term" value="F:zinc ion binding"/>
    <property type="evidence" value="ECO:0007669"/>
    <property type="project" value="UniProtKB-KW"/>
</dbReference>
<dbReference type="PANTHER" id="PTHR23235">
    <property type="entry name" value="KRUEPPEL-LIKE TRANSCRIPTION FACTOR"/>
    <property type="match status" value="1"/>
</dbReference>
<dbReference type="Gene3D" id="3.30.160.60">
    <property type="entry name" value="Classic Zinc Finger"/>
    <property type="match status" value="2"/>
</dbReference>
<dbReference type="FunFam" id="3.30.160.60:FF:000446">
    <property type="entry name" value="Zinc finger protein"/>
    <property type="match status" value="1"/>
</dbReference>
<dbReference type="GO" id="GO:0000978">
    <property type="term" value="F:RNA polymerase II cis-regulatory region sequence-specific DNA binding"/>
    <property type="evidence" value="ECO:0007669"/>
    <property type="project" value="TreeGrafter"/>
</dbReference>
<evidence type="ECO:0000256" key="2">
    <source>
        <dbReference type="ARBA" id="ARBA00022723"/>
    </source>
</evidence>
<comment type="subcellular location">
    <subcellularLocation>
        <location evidence="1">Nucleus</location>
    </subcellularLocation>
</comment>
<dbReference type="AlphaFoldDB" id="A0A8I2YTY9"/>
<evidence type="ECO:0000256" key="9">
    <source>
        <dbReference type="SAM" id="MobiDB-lite"/>
    </source>
</evidence>
<dbReference type="FunFam" id="3.30.160.60:FF:000045">
    <property type="entry name" value="ZFP69 zinc finger protein B"/>
    <property type="match status" value="1"/>
</dbReference>
<keyword evidence="6" id="KW-0238">DNA-binding</keyword>
<dbReference type="Proteomes" id="UP000683000">
    <property type="component" value="Unassembled WGS sequence"/>
</dbReference>
<evidence type="ECO:0000256" key="5">
    <source>
        <dbReference type="ARBA" id="ARBA00022833"/>
    </source>
</evidence>
<feature type="compositionally biased region" description="Low complexity" evidence="9">
    <location>
        <begin position="230"/>
        <end position="259"/>
    </location>
</feature>
<feature type="region of interest" description="Disordered" evidence="9">
    <location>
        <begin position="22"/>
        <end position="42"/>
    </location>
</feature>
<keyword evidence="7" id="KW-0539">Nucleus</keyword>
<evidence type="ECO:0000313" key="11">
    <source>
        <dbReference type="EMBL" id="KAG6377327.1"/>
    </source>
</evidence>